<feature type="region of interest" description="Disordered" evidence="1">
    <location>
        <begin position="1"/>
        <end position="28"/>
    </location>
</feature>
<dbReference type="Proteomes" id="UP000815677">
    <property type="component" value="Unassembled WGS sequence"/>
</dbReference>
<accession>A0ABQ0LNS2</accession>
<reference evidence="2" key="1">
    <citation type="submission" date="2014-09" db="EMBL/GenBank/DDBJ databases">
        <title>Genome sequence of the luminous mushroom Mycena chlorophos for searching fungal bioluminescence genes.</title>
        <authorList>
            <person name="Tanaka Y."/>
            <person name="Kasuga D."/>
            <person name="Oba Y."/>
            <person name="Hase S."/>
            <person name="Sato K."/>
            <person name="Oba Y."/>
            <person name="Sakakibara Y."/>
        </authorList>
    </citation>
    <scope>NUCLEOTIDE SEQUENCE</scope>
</reference>
<proteinExistence type="predicted"/>
<protein>
    <submittedName>
        <fullName evidence="2">Uncharacterized protein</fullName>
    </submittedName>
</protein>
<evidence type="ECO:0000313" key="2">
    <source>
        <dbReference type="EMBL" id="GAT52720.1"/>
    </source>
</evidence>
<feature type="region of interest" description="Disordered" evidence="1">
    <location>
        <begin position="104"/>
        <end position="152"/>
    </location>
</feature>
<feature type="compositionally biased region" description="Polar residues" evidence="1">
    <location>
        <begin position="17"/>
        <end position="28"/>
    </location>
</feature>
<feature type="region of interest" description="Disordered" evidence="1">
    <location>
        <begin position="213"/>
        <end position="259"/>
    </location>
</feature>
<evidence type="ECO:0000313" key="3">
    <source>
        <dbReference type="Proteomes" id="UP000815677"/>
    </source>
</evidence>
<keyword evidence="3" id="KW-1185">Reference proteome</keyword>
<feature type="compositionally biased region" description="Low complexity" evidence="1">
    <location>
        <begin position="222"/>
        <end position="259"/>
    </location>
</feature>
<sequence length="481" mass="53225">MIRGLPTRVEHPKSDFNTRYNGTRHTNPSTEKDIKTVRDYLEAHTIQTYTPTRSGNHLATPARDLMAAGAKYANGANPFRDYRADRRKARNLGVDESDSALVPRYPAMDLDLPPITTLSDGDDSDDEEELPEEDASEEDELESDDLAMDDEEFPPTMDARAYVSMVSAGLLVNSSQTLTRHSLPHTNFFKNRSSRALQTRFFFPRFTRFIGPLSSSPPSPSPSSLSLPSRTPPSCTSTRCLPSATSTPSESSSASSPTTTTFGIALPTVAGSASSALNERAEGRRRLPQNYADNVPHIAALRIICTTPDTSLRVRLLLLQLPLPPRTDFCVVKCNANTVFRIFDPLISTPLLEALASPLRLQSLVGVYQRDWNVFGLARSDWDEEPQVGHRPFLKLHLPDGECDVGTCVGDFDATCRRRCGHYWNAARDESTNITEGSILGTEGSTPFRHEMALVEINDSQAVCELGHNTLLELERCKELR</sequence>
<gene>
    <name evidence="2" type="ORF">MCHLO_09743</name>
</gene>
<dbReference type="EMBL" id="DF847883">
    <property type="protein sequence ID" value="GAT52720.1"/>
    <property type="molecule type" value="Genomic_DNA"/>
</dbReference>
<name>A0ABQ0LNS2_MYCCL</name>
<evidence type="ECO:0000256" key="1">
    <source>
        <dbReference type="SAM" id="MobiDB-lite"/>
    </source>
</evidence>
<feature type="compositionally biased region" description="Acidic residues" evidence="1">
    <location>
        <begin position="120"/>
        <end position="152"/>
    </location>
</feature>
<organism evidence="2 3">
    <name type="scientific">Mycena chlorophos</name>
    <name type="common">Agaric fungus</name>
    <name type="synonym">Agaricus chlorophos</name>
    <dbReference type="NCBI Taxonomy" id="658473"/>
    <lineage>
        <taxon>Eukaryota</taxon>
        <taxon>Fungi</taxon>
        <taxon>Dikarya</taxon>
        <taxon>Basidiomycota</taxon>
        <taxon>Agaricomycotina</taxon>
        <taxon>Agaricomycetes</taxon>
        <taxon>Agaricomycetidae</taxon>
        <taxon>Agaricales</taxon>
        <taxon>Marasmiineae</taxon>
        <taxon>Mycenaceae</taxon>
        <taxon>Mycena</taxon>
    </lineage>
</organism>